<sequence>MSVDNKSTKVQIQIGKTASLDLQEWVDNQTLPISKAAKEALEQFVRAYGTGDIRSAETRNAMSNQTRVISQPAAKKDNFDEEENSYIDSSYSSKEVSKPRKKITKRDIDI</sequence>
<comment type="caution">
    <text evidence="2">The sequence shown here is derived from an EMBL/GenBank/DDBJ whole genome shotgun (WGS) entry which is preliminary data.</text>
</comment>
<accession>A0ABQ5TP45</accession>
<feature type="region of interest" description="Disordered" evidence="1">
    <location>
        <begin position="62"/>
        <end position="110"/>
    </location>
</feature>
<proteinExistence type="predicted"/>
<evidence type="ECO:0000256" key="1">
    <source>
        <dbReference type="SAM" id="MobiDB-lite"/>
    </source>
</evidence>
<evidence type="ECO:0000313" key="2">
    <source>
        <dbReference type="EMBL" id="GLO68285.1"/>
    </source>
</evidence>
<dbReference type="EMBL" id="BSKO01000002">
    <property type="protein sequence ID" value="GLO68285.1"/>
    <property type="molecule type" value="Genomic_DNA"/>
</dbReference>
<dbReference type="RefSeq" id="WP_317958532.1">
    <property type="nucleotide sequence ID" value="NZ_BSKO01000002.1"/>
</dbReference>
<name>A0ABQ5TP45_9BACI</name>
<gene>
    <name evidence="2" type="ORF">MACH08_40690</name>
</gene>
<dbReference type="Proteomes" id="UP001275436">
    <property type="component" value="Unassembled WGS sequence"/>
</dbReference>
<organism evidence="2 3">
    <name type="scientific">Oceanobacillus kimchii</name>
    <dbReference type="NCBI Taxonomy" id="746691"/>
    <lineage>
        <taxon>Bacteria</taxon>
        <taxon>Bacillati</taxon>
        <taxon>Bacillota</taxon>
        <taxon>Bacilli</taxon>
        <taxon>Bacillales</taxon>
        <taxon>Bacillaceae</taxon>
        <taxon>Oceanobacillus</taxon>
    </lineage>
</organism>
<reference evidence="2 3" key="1">
    <citation type="submission" date="2023-02" db="EMBL/GenBank/DDBJ databases">
        <title>Oceanobacillus kimchii IFOP_LL358 isolated form Alexandrium catenella lab strain.</title>
        <authorList>
            <person name="Gajardo G."/>
            <person name="Ueki S."/>
            <person name="Maruyama F."/>
        </authorList>
    </citation>
    <scope>NUCLEOTIDE SEQUENCE [LARGE SCALE GENOMIC DNA]</scope>
    <source>
        <strain evidence="2 3">IFOP_LL358</strain>
    </source>
</reference>
<evidence type="ECO:0000313" key="3">
    <source>
        <dbReference type="Proteomes" id="UP001275436"/>
    </source>
</evidence>
<protein>
    <submittedName>
        <fullName evidence="2">Uncharacterized protein</fullName>
    </submittedName>
</protein>
<keyword evidence="3" id="KW-1185">Reference proteome</keyword>